<keyword evidence="2" id="KW-1185">Reference proteome</keyword>
<accession>A0ABP6Z7N1</accession>
<evidence type="ECO:0000313" key="2">
    <source>
        <dbReference type="Proteomes" id="UP001501074"/>
    </source>
</evidence>
<dbReference type="EMBL" id="BAAAZO010000002">
    <property type="protein sequence ID" value="GAA3600322.1"/>
    <property type="molecule type" value="Genomic_DNA"/>
</dbReference>
<gene>
    <name evidence="1" type="ORF">GCM10022223_14860</name>
</gene>
<dbReference type="Proteomes" id="UP001501074">
    <property type="component" value="Unassembled WGS sequence"/>
</dbReference>
<reference evidence="2" key="1">
    <citation type="journal article" date="2019" name="Int. J. Syst. Evol. Microbiol.">
        <title>The Global Catalogue of Microorganisms (GCM) 10K type strain sequencing project: providing services to taxonomists for standard genome sequencing and annotation.</title>
        <authorList>
            <consortium name="The Broad Institute Genomics Platform"/>
            <consortium name="The Broad Institute Genome Sequencing Center for Infectious Disease"/>
            <person name="Wu L."/>
            <person name="Ma J."/>
        </authorList>
    </citation>
    <scope>NUCLEOTIDE SEQUENCE [LARGE SCALE GENOMIC DNA]</scope>
    <source>
        <strain evidence="2">JCM 16902</strain>
    </source>
</reference>
<proteinExistence type="predicted"/>
<comment type="caution">
    <text evidence="1">The sequence shown here is derived from an EMBL/GenBank/DDBJ whole genome shotgun (WGS) entry which is preliminary data.</text>
</comment>
<protein>
    <submittedName>
        <fullName evidence="1">Uncharacterized protein</fullName>
    </submittedName>
</protein>
<sequence length="78" mass="8585">MAEIIAVDEVVARAAALIRSRYGTWSVQRLEIPHFGFAPLQLPPDLDLTAPFHGVDERVPTRAQGFGAAVLHRFLSDC</sequence>
<dbReference type="RefSeq" id="WP_231486235.1">
    <property type="nucleotide sequence ID" value="NZ_BAAAZO010000002.1"/>
</dbReference>
<organism evidence="1 2">
    <name type="scientific">Kineosporia mesophila</name>
    <dbReference type="NCBI Taxonomy" id="566012"/>
    <lineage>
        <taxon>Bacteria</taxon>
        <taxon>Bacillati</taxon>
        <taxon>Actinomycetota</taxon>
        <taxon>Actinomycetes</taxon>
        <taxon>Kineosporiales</taxon>
        <taxon>Kineosporiaceae</taxon>
        <taxon>Kineosporia</taxon>
    </lineage>
</organism>
<evidence type="ECO:0000313" key="1">
    <source>
        <dbReference type="EMBL" id="GAA3600322.1"/>
    </source>
</evidence>
<name>A0ABP6Z7N1_9ACTN</name>